<proteinExistence type="predicted"/>
<dbReference type="InterPro" id="IPR009003">
    <property type="entry name" value="Peptidase_S1_PA"/>
</dbReference>
<dbReference type="SUPFAM" id="SSF50494">
    <property type="entry name" value="Trypsin-like serine proteases"/>
    <property type="match status" value="1"/>
</dbReference>
<dbReference type="EMBL" id="WKJM01000016">
    <property type="protein sequence ID" value="MRX09945.1"/>
    <property type="molecule type" value="Genomic_DNA"/>
</dbReference>
<evidence type="ECO:0008006" key="3">
    <source>
        <dbReference type="Google" id="ProtNLM"/>
    </source>
</evidence>
<protein>
    <recommendedName>
        <fullName evidence="3">Serine protease</fullName>
    </recommendedName>
</protein>
<accession>A0A6L5QJV0</accession>
<dbReference type="AlphaFoldDB" id="A0A6L5QJV0"/>
<dbReference type="Gene3D" id="2.40.10.10">
    <property type="entry name" value="Trypsin-like serine proteases"/>
    <property type="match status" value="1"/>
</dbReference>
<evidence type="ECO:0000313" key="2">
    <source>
        <dbReference type="Proteomes" id="UP000481037"/>
    </source>
</evidence>
<comment type="caution">
    <text evidence="1">The sequence shown here is derived from an EMBL/GenBank/DDBJ whole genome shotgun (WGS) entry which is preliminary data.</text>
</comment>
<sequence>MKPDLILSQVQQFGLDSLALQQLMEDHEALVQRYLATPGSNVVGVSVALNPDANASRSDRLALKLSLKHKDGIAYDLRSPQHHWPLITEVTGEIFAKGGRAAEAPEPQESLAAGEGFRNKNRPVLGGISGGPVGGDTGTIGCQVKATVKGKETVYMLSNNHVLADSDALPLGTAIIQPGKADGGVASDAVASLSCFVPLGANGGTAEVDAAIAAYTKSDLYIPLIRSAVDSAVSMAGPVVAPTLDMVVRKSGRTTGRTRGTVYEIGGTYTVNYAEPGDPPRTIIIKNAFKIRPDSGHFSEGGDSGSVITTGDLNQPVGLLLGGPSDCSYTLANTMSAVLANLEAVMPGNPKFVVLYS</sequence>
<gene>
    <name evidence="1" type="ORF">GJ697_19075</name>
</gene>
<dbReference type="InterPro" id="IPR043504">
    <property type="entry name" value="Peptidase_S1_PA_chymotrypsin"/>
</dbReference>
<evidence type="ECO:0000313" key="1">
    <source>
        <dbReference type="EMBL" id="MRX09945.1"/>
    </source>
</evidence>
<organism evidence="1 2">
    <name type="scientific">Duganella alba</name>
    <dbReference type="NCBI Taxonomy" id="2666081"/>
    <lineage>
        <taxon>Bacteria</taxon>
        <taxon>Pseudomonadati</taxon>
        <taxon>Pseudomonadota</taxon>
        <taxon>Betaproteobacteria</taxon>
        <taxon>Burkholderiales</taxon>
        <taxon>Oxalobacteraceae</taxon>
        <taxon>Telluria group</taxon>
        <taxon>Duganella</taxon>
    </lineage>
</organism>
<keyword evidence="2" id="KW-1185">Reference proteome</keyword>
<dbReference type="RefSeq" id="WP_154366085.1">
    <property type="nucleotide sequence ID" value="NZ_WKJM01000016.1"/>
</dbReference>
<dbReference type="Proteomes" id="UP000481037">
    <property type="component" value="Unassembled WGS sequence"/>
</dbReference>
<name>A0A6L5QJV0_9BURK</name>
<reference evidence="1 2" key="1">
    <citation type="submission" date="2019-11" db="EMBL/GenBank/DDBJ databases">
        <title>Novel species isolated from a subtropical stream in China.</title>
        <authorList>
            <person name="Lu H."/>
        </authorList>
    </citation>
    <scope>NUCLEOTIDE SEQUENCE [LARGE SCALE GENOMIC DNA]</scope>
    <source>
        <strain evidence="1 2">FT25W</strain>
    </source>
</reference>